<dbReference type="InterPro" id="IPR011701">
    <property type="entry name" value="MFS"/>
</dbReference>
<evidence type="ECO:0000256" key="3">
    <source>
        <dbReference type="ARBA" id="ARBA00022692"/>
    </source>
</evidence>
<comment type="caution">
    <text evidence="7">The sequence shown here is derived from an EMBL/GenBank/DDBJ whole genome shotgun (WGS) entry which is preliminary data.</text>
</comment>
<evidence type="ECO:0000256" key="4">
    <source>
        <dbReference type="ARBA" id="ARBA00022989"/>
    </source>
</evidence>
<feature type="transmembrane region" description="Helical" evidence="6">
    <location>
        <begin position="385"/>
        <end position="406"/>
    </location>
</feature>
<feature type="transmembrane region" description="Helical" evidence="6">
    <location>
        <begin position="131"/>
        <end position="149"/>
    </location>
</feature>
<feature type="transmembrane region" description="Helical" evidence="6">
    <location>
        <begin position="326"/>
        <end position="347"/>
    </location>
</feature>
<gene>
    <name evidence="7" type="ORF">ABB30_07520</name>
</gene>
<proteinExistence type="predicted"/>
<dbReference type="PANTHER" id="PTHR42718:SF9">
    <property type="entry name" value="MAJOR FACILITATOR SUPERFAMILY MULTIDRUG TRANSPORTER MFSC"/>
    <property type="match status" value="1"/>
</dbReference>
<feature type="transmembrane region" description="Helical" evidence="6">
    <location>
        <begin position="418"/>
        <end position="440"/>
    </location>
</feature>
<evidence type="ECO:0000313" key="7">
    <source>
        <dbReference type="EMBL" id="KRG77343.1"/>
    </source>
</evidence>
<reference evidence="7 8" key="1">
    <citation type="submission" date="2015-05" db="EMBL/GenBank/DDBJ databases">
        <title>Genome sequencing and analysis of members of genus Stenotrophomonas.</title>
        <authorList>
            <person name="Patil P.P."/>
            <person name="Midha S."/>
            <person name="Patil P.B."/>
        </authorList>
    </citation>
    <scope>NUCLEOTIDE SEQUENCE [LARGE SCALE GENOMIC DNA]</scope>
    <source>
        <strain evidence="7 8">DSM 24757</strain>
    </source>
</reference>
<feature type="transmembrane region" description="Helical" evidence="6">
    <location>
        <begin position="191"/>
        <end position="211"/>
    </location>
</feature>
<sequence>MAELLKPLPDWEEHEKPALPGTASYPWHPLRRRLAYAAIAVLVALTGGLGNALVSVNLAQIQAQLGLDPAQGNWLLAAWLMSNISANLLLFKARQQFGLRLFTEVGLGLYALLAIAHLCSGSLLTTVLLRIASGFAGAACTALGTIYMLQAFPRRHVGRALIIGAGLPQLAVPLAWMLSPALLELGNWHQLYLFEAGLALCAFAAVSLLKLPPGIQTRVFARADLLTFALLAPALALLVAVLSQGQLRWWFDTPWLGWALAAAWLLGLLGLALEHHRHSPLLQVRWLLSPLMLRFIAGAFIIRLLTNEQSFGMVSLLRLLGMGPEQMAPLFAVIALGMVCGIALSALTFGPRALPWQLAGSILLFAVAAGLDMQRSSVVVPMDLAWSQFLAAVATGIFFGPLMLIGFRLTLARGTDHVVSFIVVLSLTQTFGGLAGSALLGSWQVHREHVHSAALSAQHTPANAARRQQLAQYLPAFSRTQTDPARVQALAAAQLAQATRIQANVRAFNDVFALSGLIAVLTLGGGLLLPWLQSLHQRRQAPPALH</sequence>
<dbReference type="OrthoDB" id="5314453at2"/>
<feature type="transmembrane region" description="Helical" evidence="6">
    <location>
        <begin position="354"/>
        <end position="373"/>
    </location>
</feature>
<dbReference type="Proteomes" id="UP000050956">
    <property type="component" value="Unassembled WGS sequence"/>
</dbReference>
<feature type="transmembrane region" description="Helical" evidence="6">
    <location>
        <begin position="511"/>
        <end position="532"/>
    </location>
</feature>
<accession>A0A0R0D5C5</accession>
<keyword evidence="8" id="KW-1185">Reference proteome</keyword>
<feature type="transmembrane region" description="Helical" evidence="6">
    <location>
        <begin position="34"/>
        <end position="54"/>
    </location>
</feature>
<evidence type="ECO:0000256" key="5">
    <source>
        <dbReference type="ARBA" id="ARBA00023136"/>
    </source>
</evidence>
<evidence type="ECO:0000256" key="1">
    <source>
        <dbReference type="ARBA" id="ARBA00004141"/>
    </source>
</evidence>
<dbReference type="GO" id="GO:0016020">
    <property type="term" value="C:membrane"/>
    <property type="evidence" value="ECO:0007669"/>
    <property type="project" value="UniProtKB-SubCell"/>
</dbReference>
<organism evidence="7 8">
    <name type="scientific">Stenotrophomonas ginsengisoli</name>
    <dbReference type="NCBI Taxonomy" id="336566"/>
    <lineage>
        <taxon>Bacteria</taxon>
        <taxon>Pseudomonadati</taxon>
        <taxon>Pseudomonadota</taxon>
        <taxon>Gammaproteobacteria</taxon>
        <taxon>Lysobacterales</taxon>
        <taxon>Lysobacteraceae</taxon>
        <taxon>Stenotrophomonas</taxon>
    </lineage>
</organism>
<keyword evidence="5 6" id="KW-0472">Membrane</keyword>
<feature type="transmembrane region" description="Helical" evidence="6">
    <location>
        <begin position="74"/>
        <end position="93"/>
    </location>
</feature>
<feature type="transmembrane region" description="Helical" evidence="6">
    <location>
        <begin position="223"/>
        <end position="243"/>
    </location>
</feature>
<dbReference type="PANTHER" id="PTHR42718">
    <property type="entry name" value="MAJOR FACILITATOR SUPERFAMILY MULTIDRUG TRANSPORTER MFSC"/>
    <property type="match status" value="1"/>
</dbReference>
<dbReference type="GO" id="GO:0022857">
    <property type="term" value="F:transmembrane transporter activity"/>
    <property type="evidence" value="ECO:0007669"/>
    <property type="project" value="InterPro"/>
</dbReference>
<dbReference type="SUPFAM" id="SSF103473">
    <property type="entry name" value="MFS general substrate transporter"/>
    <property type="match status" value="1"/>
</dbReference>
<dbReference type="InterPro" id="IPR036259">
    <property type="entry name" value="MFS_trans_sf"/>
</dbReference>
<feature type="transmembrane region" description="Helical" evidence="6">
    <location>
        <begin position="255"/>
        <end position="274"/>
    </location>
</feature>
<dbReference type="EMBL" id="LDJM01000018">
    <property type="protein sequence ID" value="KRG77343.1"/>
    <property type="molecule type" value="Genomic_DNA"/>
</dbReference>
<evidence type="ECO:0000256" key="2">
    <source>
        <dbReference type="ARBA" id="ARBA00022448"/>
    </source>
</evidence>
<name>A0A0R0D5C5_9GAMM</name>
<feature type="transmembrane region" description="Helical" evidence="6">
    <location>
        <begin position="161"/>
        <end position="179"/>
    </location>
</feature>
<evidence type="ECO:0000256" key="6">
    <source>
        <dbReference type="SAM" id="Phobius"/>
    </source>
</evidence>
<protein>
    <submittedName>
        <fullName evidence="7">Major facilitator transporter</fullName>
    </submittedName>
</protein>
<comment type="subcellular location">
    <subcellularLocation>
        <location evidence="1">Membrane</location>
        <topology evidence="1">Multi-pass membrane protein</topology>
    </subcellularLocation>
</comment>
<dbReference type="AlphaFoldDB" id="A0A0R0D5C5"/>
<feature type="transmembrane region" description="Helical" evidence="6">
    <location>
        <begin position="286"/>
        <end position="306"/>
    </location>
</feature>
<dbReference type="STRING" id="336566.ABB30_07520"/>
<keyword evidence="4 6" id="KW-1133">Transmembrane helix</keyword>
<dbReference type="Pfam" id="PF07690">
    <property type="entry name" value="MFS_1"/>
    <property type="match status" value="1"/>
</dbReference>
<keyword evidence="2" id="KW-0813">Transport</keyword>
<keyword evidence="3 6" id="KW-0812">Transmembrane</keyword>
<dbReference type="RefSeq" id="WP_152980627.1">
    <property type="nucleotide sequence ID" value="NZ_LDJM01000018.1"/>
</dbReference>
<dbReference type="PATRIC" id="fig|336566.3.peg.848"/>
<feature type="transmembrane region" description="Helical" evidence="6">
    <location>
        <begin position="105"/>
        <end position="125"/>
    </location>
</feature>
<evidence type="ECO:0000313" key="8">
    <source>
        <dbReference type="Proteomes" id="UP000050956"/>
    </source>
</evidence>
<dbReference type="Gene3D" id="1.20.1250.20">
    <property type="entry name" value="MFS general substrate transporter like domains"/>
    <property type="match status" value="1"/>
</dbReference>